<keyword evidence="3" id="KW-1185">Reference proteome</keyword>
<proteinExistence type="predicted"/>
<protein>
    <recommendedName>
        <fullName evidence="4">Odorant receptor</fullName>
    </recommendedName>
</protein>
<feature type="transmembrane region" description="Helical" evidence="1">
    <location>
        <begin position="275"/>
        <end position="296"/>
    </location>
</feature>
<feature type="transmembrane region" description="Helical" evidence="1">
    <location>
        <begin position="308"/>
        <end position="334"/>
    </location>
</feature>
<keyword evidence="1" id="KW-0812">Transmembrane</keyword>
<keyword evidence="1" id="KW-1133">Transmembrane helix</keyword>
<comment type="caution">
    <text evidence="2">The sequence shown here is derived from an EMBL/GenBank/DDBJ whole genome shotgun (WGS) entry which is preliminary data.</text>
</comment>
<sequence>MPSPLTHHSYKLQKFINDRLYQGRTYWDDDEEKWKLESNWRKLIPYYIFNYFFVNTLFVGFIVLIFSTMVYIPDALPFESCIIFVLVSLAIPYSIAVDVVFHFFSSEVLQIVNWMDEKRDQHFRTQQTKPWKLGSPSIFLHELSNVRQNQDVDFIGLVQNITEIDLAISSIIIPLLLVWGDWDPIHLTVIILPTFGWPNLSSNLWVKLIRIVVTFIWGQAIFFNIRCLNIVGLNVLFGYLKLLKRLLSLDLNHSTMREYKQIYITVNMLEAAIKFLLGILLGIEFAAIILGVNVTIMGFRLGNFPMSLVASMIAIIGLWGTWVCFIVGCSWYEVSEQMLQSWRWQVVDSLNRKDMRKRVKSCRIMTLVAGGIGILDDTIKNTFFHSALTYTANLLLATKNSF</sequence>
<feature type="transmembrane region" description="Helical" evidence="1">
    <location>
        <begin position="81"/>
        <end position="104"/>
    </location>
</feature>
<evidence type="ECO:0000313" key="2">
    <source>
        <dbReference type="EMBL" id="CAL8132346.1"/>
    </source>
</evidence>
<evidence type="ECO:0000256" key="1">
    <source>
        <dbReference type="SAM" id="Phobius"/>
    </source>
</evidence>
<feature type="transmembrane region" description="Helical" evidence="1">
    <location>
        <begin position="208"/>
        <end position="237"/>
    </location>
</feature>
<reference evidence="2 3" key="1">
    <citation type="submission" date="2024-08" db="EMBL/GenBank/DDBJ databases">
        <authorList>
            <person name="Cucini C."/>
            <person name="Frati F."/>
        </authorList>
    </citation>
    <scope>NUCLEOTIDE SEQUENCE [LARGE SCALE GENOMIC DNA]</scope>
</reference>
<dbReference type="EMBL" id="CAXLJM020000092">
    <property type="protein sequence ID" value="CAL8132346.1"/>
    <property type="molecule type" value="Genomic_DNA"/>
</dbReference>
<dbReference type="Proteomes" id="UP001642540">
    <property type="component" value="Unassembled WGS sequence"/>
</dbReference>
<evidence type="ECO:0000313" key="3">
    <source>
        <dbReference type="Proteomes" id="UP001642540"/>
    </source>
</evidence>
<evidence type="ECO:0008006" key="4">
    <source>
        <dbReference type="Google" id="ProtNLM"/>
    </source>
</evidence>
<accession>A0ABP1RPB9</accession>
<name>A0ABP1RPB9_9HEXA</name>
<organism evidence="2 3">
    <name type="scientific">Orchesella dallaii</name>
    <dbReference type="NCBI Taxonomy" id="48710"/>
    <lineage>
        <taxon>Eukaryota</taxon>
        <taxon>Metazoa</taxon>
        <taxon>Ecdysozoa</taxon>
        <taxon>Arthropoda</taxon>
        <taxon>Hexapoda</taxon>
        <taxon>Collembola</taxon>
        <taxon>Entomobryomorpha</taxon>
        <taxon>Entomobryoidea</taxon>
        <taxon>Orchesellidae</taxon>
        <taxon>Orchesellinae</taxon>
        <taxon>Orchesella</taxon>
    </lineage>
</organism>
<feature type="transmembrane region" description="Helical" evidence="1">
    <location>
        <begin position="48"/>
        <end position="72"/>
    </location>
</feature>
<keyword evidence="1" id="KW-0472">Membrane</keyword>
<gene>
    <name evidence="2" type="ORF">ODALV1_LOCUS24588</name>
</gene>